<dbReference type="eggNOG" id="COG0457">
    <property type="taxonomic scope" value="Bacteria"/>
</dbReference>
<accession>W7YHC6</accession>
<dbReference type="EMBL" id="BAVZ01000004">
    <property type="protein sequence ID" value="GAF07862.1"/>
    <property type="molecule type" value="Genomic_DNA"/>
</dbReference>
<dbReference type="OrthoDB" id="193829at2"/>
<evidence type="ECO:0000259" key="1">
    <source>
        <dbReference type="Pfam" id="PF12688"/>
    </source>
</evidence>
<proteinExistence type="predicted"/>
<keyword evidence="3" id="KW-1185">Reference proteome</keyword>
<name>W7YHC6_9BACL</name>
<feature type="domain" description="Tetratrico peptide repeat group 5" evidence="1">
    <location>
        <begin position="37"/>
        <end position="156"/>
    </location>
</feature>
<dbReference type="AlphaFoldDB" id="W7YHC6"/>
<dbReference type="RefSeq" id="WP_036647657.1">
    <property type="nucleotide sequence ID" value="NZ_BAVZ01000004.1"/>
</dbReference>
<dbReference type="Proteomes" id="UP000019364">
    <property type="component" value="Unassembled WGS sequence"/>
</dbReference>
<protein>
    <recommendedName>
        <fullName evidence="1">Tetratrico peptide repeat group 5 domain-containing protein</fullName>
    </recommendedName>
</protein>
<dbReference type="SUPFAM" id="SSF48452">
    <property type="entry name" value="TPR-like"/>
    <property type="match status" value="1"/>
</dbReference>
<evidence type="ECO:0000313" key="2">
    <source>
        <dbReference type="EMBL" id="GAF07862.1"/>
    </source>
</evidence>
<dbReference type="Gene3D" id="1.25.40.10">
    <property type="entry name" value="Tetratricopeptide repeat domain"/>
    <property type="match status" value="1"/>
</dbReference>
<organism evidence="2 3">
    <name type="scientific">Paenibacillus pini JCM 16418</name>
    <dbReference type="NCBI Taxonomy" id="1236976"/>
    <lineage>
        <taxon>Bacteria</taxon>
        <taxon>Bacillati</taxon>
        <taxon>Bacillota</taxon>
        <taxon>Bacilli</taxon>
        <taxon>Bacillales</taxon>
        <taxon>Paenibacillaceae</taxon>
        <taxon>Paenibacillus</taxon>
    </lineage>
</organism>
<dbReference type="STRING" id="1236976.JCM16418_1894"/>
<comment type="caution">
    <text evidence="2">The sequence shown here is derived from an EMBL/GenBank/DDBJ whole genome shotgun (WGS) entry which is preliminary data.</text>
</comment>
<dbReference type="InterPro" id="IPR041656">
    <property type="entry name" value="TPR_5"/>
</dbReference>
<dbReference type="Pfam" id="PF12688">
    <property type="entry name" value="TPR_5"/>
    <property type="match status" value="1"/>
</dbReference>
<dbReference type="InterPro" id="IPR011990">
    <property type="entry name" value="TPR-like_helical_dom_sf"/>
</dbReference>
<evidence type="ECO:0000313" key="3">
    <source>
        <dbReference type="Proteomes" id="UP000019364"/>
    </source>
</evidence>
<sequence length="160" mass="18252">MCETIEIAVRLREDGELEKARTLLLAFGEQQPENAYVQYQTAWAHDALGLEWEAVPFYERAIQLGLDSEDLAGAMLGLGSTYRVIGQYIQSKQILERAILTFPERQEFKVFLAMALHNLGEHAEAMNLLLKSLADTSSDVGIRRYEKAIHFYADKLEQTW</sequence>
<gene>
    <name evidence="2" type="ORF">JCM16418_1894</name>
</gene>
<reference evidence="2 3" key="1">
    <citation type="journal article" date="2014" name="Genome Announc.">
        <title>Draft Genome Sequence of Paenibacillus pini JCM 16418T, Isolated from the Rhizosphere of Pine Tree.</title>
        <authorList>
            <person name="Yuki M."/>
            <person name="Oshima K."/>
            <person name="Suda W."/>
            <person name="Oshida Y."/>
            <person name="Kitamura K."/>
            <person name="Iida Y."/>
            <person name="Hattori M."/>
            <person name="Ohkuma M."/>
        </authorList>
    </citation>
    <scope>NUCLEOTIDE SEQUENCE [LARGE SCALE GENOMIC DNA]</scope>
    <source>
        <strain evidence="2 3">JCM 16418</strain>
    </source>
</reference>